<organism evidence="10 11">
    <name type="scientific">Peptoanaerobacter stomatis</name>
    <dbReference type="NCBI Taxonomy" id="796937"/>
    <lineage>
        <taxon>Bacteria</taxon>
        <taxon>Bacillati</taxon>
        <taxon>Bacillota</taxon>
        <taxon>Clostridia</taxon>
        <taxon>Peptostreptococcales</taxon>
        <taxon>Filifactoraceae</taxon>
        <taxon>Peptoanaerobacter</taxon>
    </lineage>
</organism>
<dbReference type="Gene3D" id="2.60.40.1140">
    <property type="entry name" value="Collagen-binding surface protein Cna, B-type domain"/>
    <property type="match status" value="5"/>
</dbReference>
<dbReference type="GO" id="GO:0007155">
    <property type="term" value="P:cell adhesion"/>
    <property type="evidence" value="ECO:0007669"/>
    <property type="project" value="InterPro"/>
</dbReference>
<evidence type="ECO:0000256" key="5">
    <source>
        <dbReference type="ARBA" id="ARBA00023088"/>
    </source>
</evidence>
<evidence type="ECO:0000256" key="1">
    <source>
        <dbReference type="ARBA" id="ARBA00004191"/>
    </source>
</evidence>
<feature type="region of interest" description="Disordered" evidence="6">
    <location>
        <begin position="1029"/>
        <end position="1157"/>
    </location>
</feature>
<dbReference type="HOGENOM" id="CLU_268310_0_0_9"/>
<dbReference type="BioCyc" id="EBAC796937-HMP:GMGH-2-MONOMER"/>
<evidence type="ECO:0008006" key="12">
    <source>
        <dbReference type="Google" id="ProtNLM"/>
    </source>
</evidence>
<feature type="domain" description="CNA-B" evidence="8">
    <location>
        <begin position="530"/>
        <end position="618"/>
    </location>
</feature>
<dbReference type="InterPro" id="IPR055382">
    <property type="entry name" value="DUF7601"/>
</dbReference>
<dbReference type="SUPFAM" id="SSF49401">
    <property type="entry name" value="Bacterial adhesins"/>
    <property type="match status" value="1"/>
</dbReference>
<dbReference type="Proteomes" id="UP000006437">
    <property type="component" value="Unassembled WGS sequence"/>
</dbReference>
<evidence type="ECO:0000256" key="2">
    <source>
        <dbReference type="ARBA" id="ARBA00022512"/>
    </source>
</evidence>
<dbReference type="CDD" id="cd00222">
    <property type="entry name" value="CollagenBindB"/>
    <property type="match status" value="1"/>
</dbReference>
<keyword evidence="2" id="KW-0134">Cell wall</keyword>
<proteinExistence type="predicted"/>
<evidence type="ECO:0000259" key="9">
    <source>
        <dbReference type="Pfam" id="PF24547"/>
    </source>
</evidence>
<dbReference type="InterPro" id="IPR011252">
    <property type="entry name" value="Fibrogen-bd_dom1"/>
</dbReference>
<feature type="domain" description="DUF7601" evidence="9">
    <location>
        <begin position="957"/>
        <end position="1067"/>
    </location>
</feature>
<evidence type="ECO:0000259" key="8">
    <source>
        <dbReference type="Pfam" id="PF05738"/>
    </source>
</evidence>
<feature type="compositionally biased region" description="Pro residues" evidence="6">
    <location>
        <begin position="1125"/>
        <end position="1138"/>
    </location>
</feature>
<sequence length="1228" mass="137530">MKTVKKFISIITVAIMLFGIFVQNSPPTSVYAEEPSKPPAISNAAKRLEAGKTGKKVYLELDYIRVKGGKHIYKKDKGFVDVDDNPIYYESGSYKYKSNNTVVPDNKIPKMKKGDELDISYKWDIKNISGIKTGDYFRFKLPKTDELKYLGRTDGILKNNSDPTNTIGKIGDFYIHDNYVWMVLSNPKVLKSPIKDGTFNFYGKVEKDNTGIDIKVDETSSITIPTPNNPPSGPPPVTPPGTPPNMGKTEDDYVKFFKWGKSSGAAGSKRLEWGINVNKEQLKEMIAGGPVTPRTDLVLEDTIPKGLKFDKEKIRVESLIYVPKDSDTTKMSKDVVSYPRLAETSHDSSGYIYAKPIDVLEQNSGESYDDFKQRVIATAKTPAYGLNTSSLNKFALGIYEHPDGKSTMIFPWGDSPGNGLKYYDVYGGKTVFENHIDSRKTYNATTNKFWITQAQADRIKDVYGENGPTNGKILQFNVFYETIVDDDADATQKFKNEAKITYSNTNTQTDSASAYYYSASGGAGLSFKDIEVEKTWAGYSPSDTHNPVTVRLYSNGEDTGKTIALNSSNNWKGKFENLFIYENGEIINYTVKEELTGNEDFEVSYDYTTPDKVKITNTNKTTAKIKVKAEKKWLGTNAWKTGKSGENIQVKVFDKDDPSKQAKDTFILNQGNNWKGESTDLDKYKLDNGVYKLIDYGIEEIVPPNADFKPKIIQNQNKDFTIKNIQFKKIVVKKEWDPNAAPDWTGKMKDTAKVKIILSDGTTETSKIVDKNSNWTAEFIDLPVCDDEGNIINYTVKEKVIYEDGTEEDFVPKSVSKEDSETTTDFTIVNTVPSTTKATLTVNKKITGEGANPQDVFKFRANFYKENSPDEEDENAEYDYIKSDGTENKIRNNGEFELKGNEHITIKDLPNNIKYKLQEIDYGRYTPKDGVIRENSITTSSRLFYEETFVNERTTPGQLRIEKQVTGSGGDRTKKFRFVVTIGTDPNKEYDYTGSLTGKIKSGEAIELSHGQYVEIKGIEAGETYKVTEDNYSSDGYSTRVDGENKREKEGTIKSNLTESVVFVNNRNGGEEPPPDKPDKPNDNPPPDKPKEDPKTPPDKPKEDPKTPPTKPKEDPKTPPDKPNDNPPPETPPTPSIPSYPRDNPPDPNDPNSPESIVVVDENGVPLGTYTKRTNPDGTVEYVDEDGVPLGGVLVKTGNEFPENALIITSMVSLLGLVVLRRYRRKDR</sequence>
<dbReference type="Gene3D" id="2.60.40.1280">
    <property type="match status" value="1"/>
</dbReference>
<dbReference type="SUPFAM" id="SSF49478">
    <property type="entry name" value="Cna protein B-type domain"/>
    <property type="match status" value="2"/>
</dbReference>
<evidence type="ECO:0000256" key="7">
    <source>
        <dbReference type="SAM" id="Phobius"/>
    </source>
</evidence>
<protein>
    <recommendedName>
        <fullName evidence="12">CNA-B domain-containing protein</fullName>
    </recommendedName>
</protein>
<feature type="compositionally biased region" description="Polar residues" evidence="6">
    <location>
        <begin position="1053"/>
        <end position="1068"/>
    </location>
</feature>
<dbReference type="Pfam" id="PF05738">
    <property type="entry name" value="Cna_B"/>
    <property type="match status" value="3"/>
</dbReference>
<gene>
    <name evidence="10" type="ORF">HMPREF9629_00002</name>
</gene>
<feature type="compositionally biased region" description="Basic and acidic residues" evidence="6">
    <location>
        <begin position="1041"/>
        <end position="1052"/>
    </location>
</feature>
<dbReference type="PANTHER" id="PTHR36721:SF1">
    <property type="entry name" value="OS04G0446401 PROTEIN"/>
    <property type="match status" value="1"/>
</dbReference>
<feature type="compositionally biased region" description="Pro residues" evidence="6">
    <location>
        <begin position="227"/>
        <end position="243"/>
    </location>
</feature>
<comment type="subcellular location">
    <subcellularLocation>
        <location evidence="1">Secreted</location>
        <location evidence="1">Cell wall</location>
    </subcellularLocation>
</comment>
<keyword evidence="7" id="KW-0472">Membrane</keyword>
<evidence type="ECO:0000313" key="11">
    <source>
        <dbReference type="Proteomes" id="UP000006437"/>
    </source>
</evidence>
<feature type="transmembrane region" description="Helical" evidence="7">
    <location>
        <begin position="1205"/>
        <end position="1223"/>
    </location>
</feature>
<evidence type="ECO:0000256" key="3">
    <source>
        <dbReference type="ARBA" id="ARBA00022525"/>
    </source>
</evidence>
<keyword evidence="4" id="KW-0732">Signal</keyword>
<keyword evidence="7" id="KW-1133">Transmembrane helix</keyword>
<dbReference type="Pfam" id="PF24547">
    <property type="entry name" value="DUF7601"/>
    <property type="match status" value="2"/>
</dbReference>
<dbReference type="RefSeq" id="WP_009524239.1">
    <property type="nucleotide sequence ID" value="NZ_JH414546.1"/>
</dbReference>
<evidence type="ECO:0000256" key="6">
    <source>
        <dbReference type="SAM" id="MobiDB-lite"/>
    </source>
</evidence>
<keyword evidence="5" id="KW-0572">Peptidoglycan-anchor</keyword>
<feature type="region of interest" description="Disordered" evidence="6">
    <location>
        <begin position="220"/>
        <end position="247"/>
    </location>
</feature>
<feature type="domain" description="CNA-B" evidence="8">
    <location>
        <begin position="627"/>
        <end position="724"/>
    </location>
</feature>
<feature type="domain" description="DUF7601" evidence="9">
    <location>
        <begin position="839"/>
        <end position="952"/>
    </location>
</feature>
<dbReference type="AlphaFoldDB" id="G9WXB3"/>
<accession>G9WXB3</accession>
<evidence type="ECO:0000313" key="10">
    <source>
        <dbReference type="EMBL" id="EHL16760.1"/>
    </source>
</evidence>
<keyword evidence="3" id="KW-0964">Secreted</keyword>
<name>G9WXB3_9FIRM</name>
<dbReference type="InterPro" id="IPR008966">
    <property type="entry name" value="Adhesion_dom_sf"/>
</dbReference>
<feature type="compositionally biased region" description="Basic and acidic residues" evidence="6">
    <location>
        <begin position="1074"/>
        <end position="1124"/>
    </location>
</feature>
<comment type="caution">
    <text evidence="10">The sequence shown here is derived from an EMBL/GenBank/DDBJ whole genome shotgun (WGS) entry which is preliminary data.</text>
</comment>
<dbReference type="InterPro" id="IPR008454">
    <property type="entry name" value="Collagen-bd_Cna-like_B-typ_dom"/>
</dbReference>
<keyword evidence="7" id="KW-0812">Transmembrane</keyword>
<dbReference type="PANTHER" id="PTHR36721">
    <property type="entry name" value="PROLINE-RICH FAMILY PROTEIN"/>
    <property type="match status" value="1"/>
</dbReference>
<evidence type="ECO:0000256" key="4">
    <source>
        <dbReference type="ARBA" id="ARBA00022729"/>
    </source>
</evidence>
<feature type="domain" description="CNA-B" evidence="8">
    <location>
        <begin position="731"/>
        <end position="802"/>
    </location>
</feature>
<reference evidence="10 11" key="1">
    <citation type="submission" date="2011-08" db="EMBL/GenBank/DDBJ databases">
        <title>The Genome Sequence of Eubacteriaceae bacterium ACC19a.</title>
        <authorList>
            <consortium name="The Broad Institute Genome Sequencing Platform"/>
            <person name="Earl A."/>
            <person name="Ward D."/>
            <person name="Feldgarden M."/>
            <person name="Gevers D."/>
            <person name="Sizova M."/>
            <person name="Hazen A."/>
            <person name="Epstein S."/>
            <person name="Young S.K."/>
            <person name="Zeng Q."/>
            <person name="Gargeya S."/>
            <person name="Fitzgerald M."/>
            <person name="Haas B."/>
            <person name="Abouelleil A."/>
            <person name="Alvarado L."/>
            <person name="Arachchi H.M."/>
            <person name="Berlin A."/>
            <person name="Brown A."/>
            <person name="Chapman S.B."/>
            <person name="Chen Z."/>
            <person name="Dunbar C."/>
            <person name="Freedman E."/>
            <person name="Gearin G."/>
            <person name="Gellesch M."/>
            <person name="Goldberg J."/>
            <person name="Griggs A."/>
            <person name="Gujja S."/>
            <person name="Heiman D."/>
            <person name="Howarth C."/>
            <person name="Larson L."/>
            <person name="Lui A."/>
            <person name="MacDonald P.J.P."/>
            <person name="Montmayeur A."/>
            <person name="Murphy C."/>
            <person name="Neiman D."/>
            <person name="Pearson M."/>
            <person name="Priest M."/>
            <person name="Roberts A."/>
            <person name="Saif S."/>
            <person name="Shea T."/>
            <person name="Shenoy N."/>
            <person name="Sisk P."/>
            <person name="Stolte C."/>
            <person name="Sykes S."/>
            <person name="Wortman J."/>
            <person name="Nusbaum C."/>
            <person name="Birren B."/>
        </authorList>
    </citation>
    <scope>NUCLEOTIDE SEQUENCE [LARGE SCALE GENOMIC DNA]</scope>
    <source>
        <strain evidence="10 11">ACC19a</strain>
    </source>
</reference>
<dbReference type="EMBL" id="AFZE01000001">
    <property type="protein sequence ID" value="EHL16760.1"/>
    <property type="molecule type" value="Genomic_DNA"/>
</dbReference>